<keyword evidence="5" id="KW-0378">Hydrolase</keyword>
<keyword evidence="2" id="KW-0808">Transferase</keyword>
<evidence type="ECO:0000259" key="11">
    <source>
        <dbReference type="PROSITE" id="PS51657"/>
    </source>
</evidence>
<dbReference type="InterPro" id="IPR002588">
    <property type="entry name" value="Alphavirus-like_MT_dom"/>
</dbReference>
<dbReference type="GO" id="GO:0003968">
    <property type="term" value="F:RNA-directed RNA polymerase activity"/>
    <property type="evidence" value="ECO:0007669"/>
    <property type="project" value="UniProtKB-KW"/>
</dbReference>
<feature type="domain" description="(+)RNA virus helicase C-terminal" evidence="11">
    <location>
        <begin position="1334"/>
        <end position="1666"/>
    </location>
</feature>
<evidence type="ECO:0000313" key="13">
    <source>
        <dbReference type="EMBL" id="WIM36807.1"/>
    </source>
</evidence>
<dbReference type="GO" id="GO:0003724">
    <property type="term" value="F:RNA helicase activity"/>
    <property type="evidence" value="ECO:0007669"/>
    <property type="project" value="UniProtKB-EC"/>
</dbReference>
<dbReference type="PROSITE" id="PS51743">
    <property type="entry name" value="ALPHAVIRUS_MT"/>
    <property type="match status" value="1"/>
</dbReference>
<evidence type="ECO:0000256" key="2">
    <source>
        <dbReference type="ARBA" id="ARBA00022679"/>
    </source>
</evidence>
<keyword evidence="3" id="KW-0548">Nucleotidyltransferase</keyword>
<dbReference type="GO" id="GO:0008174">
    <property type="term" value="F:mRNA methyltransferase activity"/>
    <property type="evidence" value="ECO:0007669"/>
    <property type="project" value="UniProtKB-UniRule"/>
</dbReference>
<dbReference type="InterPro" id="IPR027417">
    <property type="entry name" value="P-loop_NTPase"/>
</dbReference>
<dbReference type="InterPro" id="IPR027351">
    <property type="entry name" value="(+)RNA_virus_helicase_core_dom"/>
</dbReference>
<dbReference type="GO" id="GO:0016556">
    <property type="term" value="P:mRNA modification"/>
    <property type="evidence" value="ECO:0007669"/>
    <property type="project" value="InterPro"/>
</dbReference>
<organism evidence="13">
    <name type="scientific">Chrysanthemum kita-like virus</name>
    <dbReference type="NCBI Taxonomy" id="3051860"/>
    <lineage>
        <taxon>Viruses</taxon>
        <taxon>Riboviria</taxon>
        <taxon>Orthornavirae</taxon>
        <taxon>Kitrinoviricota</taxon>
        <taxon>Alsuviricetes</taxon>
        <taxon>Martellivirales</taxon>
        <taxon>Kitaviridae</taxon>
    </lineage>
</organism>
<evidence type="ECO:0000256" key="8">
    <source>
        <dbReference type="ARBA" id="ARBA00047984"/>
    </source>
</evidence>
<dbReference type="InterPro" id="IPR007094">
    <property type="entry name" value="RNA-dir_pol_PSvirus"/>
</dbReference>
<dbReference type="Pfam" id="PF00978">
    <property type="entry name" value="RdRP_2"/>
    <property type="match status" value="1"/>
</dbReference>
<evidence type="ECO:0000256" key="9">
    <source>
        <dbReference type="SAM" id="MobiDB-lite"/>
    </source>
</evidence>
<keyword evidence="7" id="KW-0693">Viral RNA replication</keyword>
<feature type="domain" description="Alphavirus-like MT" evidence="12">
    <location>
        <begin position="128"/>
        <end position="340"/>
    </location>
</feature>
<protein>
    <submittedName>
        <fullName evidence="13">Polyprotein</fullName>
    </submittedName>
</protein>
<evidence type="ECO:0000256" key="3">
    <source>
        <dbReference type="ARBA" id="ARBA00022695"/>
    </source>
</evidence>
<dbReference type="GO" id="GO:0006396">
    <property type="term" value="P:RNA processing"/>
    <property type="evidence" value="ECO:0007669"/>
    <property type="project" value="InterPro"/>
</dbReference>
<evidence type="ECO:0000256" key="1">
    <source>
        <dbReference type="ARBA" id="ARBA00022484"/>
    </source>
</evidence>
<dbReference type="SUPFAM" id="SSF52540">
    <property type="entry name" value="P-loop containing nucleoside triphosphate hydrolases"/>
    <property type="match status" value="1"/>
</dbReference>
<evidence type="ECO:0000259" key="10">
    <source>
        <dbReference type="PROSITE" id="PS50507"/>
    </source>
</evidence>
<dbReference type="Gene3D" id="3.40.50.300">
    <property type="entry name" value="P-loop containing nucleotide triphosphate hydrolases"/>
    <property type="match status" value="2"/>
</dbReference>
<dbReference type="InterPro" id="IPR001788">
    <property type="entry name" value="RNA-dep_RNA_pol_alsuvir"/>
</dbReference>
<dbReference type="GO" id="GO:0016787">
    <property type="term" value="F:hydrolase activity"/>
    <property type="evidence" value="ECO:0007669"/>
    <property type="project" value="UniProtKB-KW"/>
</dbReference>
<dbReference type="PROSITE" id="PS51657">
    <property type="entry name" value="PSRV_HELICASE"/>
    <property type="match status" value="1"/>
</dbReference>
<keyword evidence="1" id="KW-0696">RNA-directed RNA polymerase</keyword>
<accession>A0A9Y2DX94</accession>
<feature type="domain" description="RdRp catalytic" evidence="10">
    <location>
        <begin position="2026"/>
        <end position="2138"/>
    </location>
</feature>
<dbReference type="SUPFAM" id="SSF56672">
    <property type="entry name" value="DNA/RNA polymerases"/>
    <property type="match status" value="1"/>
</dbReference>
<proteinExistence type="predicted"/>
<evidence type="ECO:0000256" key="7">
    <source>
        <dbReference type="ARBA" id="ARBA00022953"/>
    </source>
</evidence>
<sequence>MNGASEVPRKKMKGAEQLLKTRVGSSQKKGSAGNLEALSVVMQGVVEEARASSDKLTPAFMDNVTTTICSKLLDDPSATFNITRYLTDKMSEYALNKESMPKFKLKCELNSFQEQCLRKTFPMFNISKDSVTDCIGHSVARQTRKVCEAFIERCLFDISEKSSCEPGRFLIKDCGASLLKALKRGDIRIHSCSPHPSLTGFQDACRRSKADEVATRRREMDTPGCRELIDAYRSKSSKYFCENLSQNCTIKALYLKFLFTHDMSFENMCSAMLMAEAQKGGGCLLFSPNILISTEGVLQYSGCKYKRFKDENGYEKISFSFFNDTQPWYVHDYAEYVKFFTKSQCTVMVGGITRSYAIEFRNTFVDVMFFEIIPLNYNVKVTSVFRSLPLSTVDSYILVMGFRYDLTNKNSDYFAKNKDVYHMKPFQVCMRSSLYDQAMSYAMNRQTDFTVQKVYNALSISNDRTNISGTSFIYAGSESGDKLDTNDLVSVASAIYLRAYRLRYELSKTVSVGVADQEYVKELMNAGLLTRMMAKKKATDLESLLDTPSSPDELPDNCLKVLNELDKGDVGNKFIVCIRNWFEKQIARICSKVPPNLRFGSLIVDSHQTIDIHDYVKLNVDDNITKLRAGNFDDVELFATFFKELKPTVEKGTSDRLLDSDDCTREVCNSRLEKIDVPTDGTDCFFLACIFAGINEKDAVSMRVRLANSPYMSRMKNAEALRHALISGDRGEAALCHLVSYEYGVKVCLHSDIVSVYGSGRAVIHIEFANAHYSALRSVDTSPTMLSGYVDDVIPPSRDIDLRELEEKLAPYNSLEVTCENNKMLVDTYVFLTVFADSSRGTLRVLDPLGQCTDLFSTLPTYYPVMLFSGFNQDGDPCIENCTSIFGPEGIGEIRYNEDTVSSSLLSSNIIVDVCWLNADDWSSSLRFADRHAVNTIEDIRVALRASLVSLRSNCDLVIRTSNNKEEMCNLMRDVGYYFERIEITVSRIAKHSSLNAYIVFRSFYRAKFIKDTLQRTALTAVVNNDTYNTVKEGLNRVYKMATENVTALKVKYSALQNCPKKIYVKKLENLVKLQRMCLSSDLNRVFIRTSFNLGGGLDDYDLCEDLIQDREFILCNECFKGFDYIFQTGIINDEFKDLLGIHRVINHDCIVVPPLLDIMEVCSEEELEPLPSTSDNIKEVFSEVKNCVVAQNVNVVLKPEYDSDDDKEETFKEETFDVVDSDDDEDVRVLAAEEAKEYLRLESEDVLNECRQAFLLLRDNISAELRTEYVKSRNQQIALYKNGNLIAESRASHELGPFNYYYDSACDLMVSQKVLSQSKGYGIVTERCCPFLADDILNKLGSMSLDLSHLKSIEFIQAVPGAGKTHTIIHRHSKETDLVVTQTKSGRDDLIERVKKEFGVCNERNYKTTASVLVNGLKDRYPVVYFDEAAQQHAGFVFWVASISKCERMICYGDRNQIPFIPRVSHFQNRYSRLADIVHTESFLSQTYRVPRQHLPLLQPLYNNLGIQMTSANTNENCMVKLLDYSELLLQEIVVENKFFTSLETTVVLTFTQSEKGQIASMLSGKTLPKLFQGVFTLNEYQGRDASTVIIVRFANNNKSVVLYNDPNQLAVGLSRHKKNLFYLTCRREDELSCRISDFNRKVGGGYGNTKPCFQVKNILLKDVPRGSAVKLSIANRYRHFCDFNVKVNDLSAVVVSVKKLLDDIPEDTLIYLSDDIYSRFDGELLNSVLPKLFNNRRVIICSNKSFCLDSVNRIESEMLVPMVCVDNHLDSAECEDDCSEDDSYVLQAADVQTLQFIYNVTFPMSCLRPYHFDRYEINNMMIQPKIYDIKVTACAVDFVNDIRDSTYLTPVLETHMADKRLNTIQEQLLGLYKRNANVSSYQVAVNHERQVHDLIESFESCLMDRDYKISISKSDTSEWLSDKGKAQIVAVQNELGEVMDFSRWVMMIKADVKPTLTDDVFMSYPAVQTILYCSKSYNAIFAPFLNKLRKRILDVLHPKYFILSDDSIEGYEQLINANSFRLKGEVLELDMGKFDKSQGITALLLECEYFLRAQMPRWMVNLWFLSHIMPNVKGFGTTLRTKIPHQRRSGDPWTFGGNTIFLLSVLKYFCSDRINYLMVSGDDSLVFGDFPLSFRREVCSKISRDYLFDVKLCTFESKYFCSKFLVRTSLGYKLVPDPIKMLIKLGRKDLRDYQHVEEYRISMIDHVRSYKDLEVRLCLQKVFSDRYPKCPGVDALMESLCNVVYSKKAFQELFLPSCNIMEEVILIEGCQDRTIGHLKIISDISRFQQGQKIVSSIGRSEDLDFDYDNTEIFEFFEDVINKFSLKQYHDVYENFISCLVACGYDPSDFIR</sequence>
<dbReference type="GO" id="GO:0006351">
    <property type="term" value="P:DNA-templated transcription"/>
    <property type="evidence" value="ECO:0007669"/>
    <property type="project" value="InterPro"/>
</dbReference>
<feature type="region of interest" description="Disordered" evidence="9">
    <location>
        <begin position="1"/>
        <end position="30"/>
    </location>
</feature>
<dbReference type="InterPro" id="IPR043502">
    <property type="entry name" value="DNA/RNA_pol_sf"/>
</dbReference>
<keyword evidence="4" id="KW-0547">Nucleotide-binding</keyword>
<comment type="catalytic activity">
    <reaction evidence="8">
        <text>ATP + H2O = ADP + phosphate + H(+)</text>
        <dbReference type="Rhea" id="RHEA:13065"/>
        <dbReference type="ChEBI" id="CHEBI:15377"/>
        <dbReference type="ChEBI" id="CHEBI:15378"/>
        <dbReference type="ChEBI" id="CHEBI:30616"/>
        <dbReference type="ChEBI" id="CHEBI:43474"/>
        <dbReference type="ChEBI" id="CHEBI:456216"/>
        <dbReference type="EC" id="3.6.4.13"/>
    </reaction>
</comment>
<dbReference type="PROSITE" id="PS50507">
    <property type="entry name" value="RDRP_SSRNA_POS"/>
    <property type="match status" value="1"/>
</dbReference>
<dbReference type="GO" id="GO:0003723">
    <property type="term" value="F:RNA binding"/>
    <property type="evidence" value="ECO:0007669"/>
    <property type="project" value="InterPro"/>
</dbReference>
<evidence type="ECO:0000256" key="6">
    <source>
        <dbReference type="ARBA" id="ARBA00022840"/>
    </source>
</evidence>
<dbReference type="Pfam" id="PF01443">
    <property type="entry name" value="Viral_helicase1"/>
    <property type="match status" value="1"/>
</dbReference>
<keyword evidence="6" id="KW-0067">ATP-binding</keyword>
<dbReference type="GO" id="GO:0039694">
    <property type="term" value="P:viral RNA genome replication"/>
    <property type="evidence" value="ECO:0007669"/>
    <property type="project" value="InterPro"/>
</dbReference>
<evidence type="ECO:0000259" key="12">
    <source>
        <dbReference type="PROSITE" id="PS51743"/>
    </source>
</evidence>
<dbReference type="GO" id="GO:0005524">
    <property type="term" value="F:ATP binding"/>
    <property type="evidence" value="ECO:0007669"/>
    <property type="project" value="UniProtKB-KW"/>
</dbReference>
<evidence type="ECO:0000256" key="4">
    <source>
        <dbReference type="ARBA" id="ARBA00022741"/>
    </source>
</evidence>
<dbReference type="EMBL" id="OP807956">
    <property type="protein sequence ID" value="WIM36807.1"/>
    <property type="molecule type" value="Genomic_RNA"/>
</dbReference>
<name>A0A9Y2DX94_9VIRU</name>
<reference evidence="13" key="1">
    <citation type="submission" date="2022-11" db="EMBL/GenBank/DDBJ databases">
        <authorList>
            <person name="Yang C."/>
            <person name="Li C."/>
        </authorList>
    </citation>
    <scope>NUCLEOTIDE SEQUENCE</scope>
    <source>
        <strain evidence="13">HZ-CKLV</strain>
    </source>
</reference>
<evidence type="ECO:0000256" key="5">
    <source>
        <dbReference type="ARBA" id="ARBA00022801"/>
    </source>
</evidence>